<organism evidence="4 5">
    <name type="scientific">Thermomonospora echinospora</name>
    <dbReference type="NCBI Taxonomy" id="1992"/>
    <lineage>
        <taxon>Bacteria</taxon>
        <taxon>Bacillati</taxon>
        <taxon>Actinomycetota</taxon>
        <taxon>Actinomycetes</taxon>
        <taxon>Streptosporangiales</taxon>
        <taxon>Thermomonosporaceae</taxon>
        <taxon>Thermomonospora</taxon>
    </lineage>
</organism>
<dbReference type="EMBL" id="FNVO01000047">
    <property type="protein sequence ID" value="SEG94429.1"/>
    <property type="molecule type" value="Genomic_DNA"/>
</dbReference>
<dbReference type="PROSITE" id="PS50801">
    <property type="entry name" value="STAS"/>
    <property type="match status" value="1"/>
</dbReference>
<dbReference type="PANTHER" id="PTHR33495">
    <property type="entry name" value="ANTI-SIGMA FACTOR ANTAGONIST TM_1081-RELATED-RELATED"/>
    <property type="match status" value="1"/>
</dbReference>
<name>A0A1H6EBL8_9ACTN</name>
<proteinExistence type="inferred from homology"/>
<dbReference type="InterPro" id="IPR002645">
    <property type="entry name" value="STAS_dom"/>
</dbReference>
<evidence type="ECO:0000256" key="2">
    <source>
        <dbReference type="RuleBase" id="RU003749"/>
    </source>
</evidence>
<dbReference type="SUPFAM" id="SSF52091">
    <property type="entry name" value="SpoIIaa-like"/>
    <property type="match status" value="1"/>
</dbReference>
<dbReference type="GO" id="GO:0043856">
    <property type="term" value="F:anti-sigma factor antagonist activity"/>
    <property type="evidence" value="ECO:0007669"/>
    <property type="project" value="InterPro"/>
</dbReference>
<sequence length="147" mass="15551">MGFVGTLVPGKSAEDADNEYMLLQTYLAASAEPDFDVTVHSGEAGLVIARIRGELDLATADRLHRLVHAAMSSGRRARVLLDLGGVTFCDAQGLSALVRIANDAQGGGGELSLTRIPPVIARLLRLTGLDHRFPVTVVAMAVPQSFN</sequence>
<dbReference type="CDD" id="cd07043">
    <property type="entry name" value="STAS_anti-anti-sigma_factors"/>
    <property type="match status" value="1"/>
</dbReference>
<keyword evidence="5" id="KW-1185">Reference proteome</keyword>
<dbReference type="PANTHER" id="PTHR33495:SF2">
    <property type="entry name" value="ANTI-SIGMA FACTOR ANTAGONIST TM_1081-RELATED"/>
    <property type="match status" value="1"/>
</dbReference>
<dbReference type="Pfam" id="PF01740">
    <property type="entry name" value="STAS"/>
    <property type="match status" value="1"/>
</dbReference>
<evidence type="ECO:0000313" key="4">
    <source>
        <dbReference type="EMBL" id="SEG94429.1"/>
    </source>
</evidence>
<evidence type="ECO:0000256" key="1">
    <source>
        <dbReference type="ARBA" id="ARBA00009013"/>
    </source>
</evidence>
<gene>
    <name evidence="4" type="ORF">SAMN04489712_14717</name>
</gene>
<accession>A0A1H6EBL8</accession>
<dbReference type="InterPro" id="IPR036513">
    <property type="entry name" value="STAS_dom_sf"/>
</dbReference>
<dbReference type="NCBIfam" id="TIGR00377">
    <property type="entry name" value="ant_ant_sig"/>
    <property type="match status" value="1"/>
</dbReference>
<reference evidence="5" key="1">
    <citation type="submission" date="2016-10" db="EMBL/GenBank/DDBJ databases">
        <authorList>
            <person name="Varghese N."/>
            <person name="Submissions S."/>
        </authorList>
    </citation>
    <scope>NUCLEOTIDE SEQUENCE [LARGE SCALE GENOMIC DNA]</scope>
    <source>
        <strain evidence="5">DSM 43163</strain>
    </source>
</reference>
<evidence type="ECO:0000313" key="5">
    <source>
        <dbReference type="Proteomes" id="UP000236723"/>
    </source>
</evidence>
<comment type="similarity">
    <text evidence="1 2">Belongs to the anti-sigma-factor antagonist family.</text>
</comment>
<protein>
    <recommendedName>
        <fullName evidence="2">Anti-sigma factor antagonist</fullName>
    </recommendedName>
</protein>
<dbReference type="InterPro" id="IPR003658">
    <property type="entry name" value="Anti-sigma_ant"/>
</dbReference>
<evidence type="ECO:0000259" key="3">
    <source>
        <dbReference type="PROSITE" id="PS50801"/>
    </source>
</evidence>
<dbReference type="Proteomes" id="UP000236723">
    <property type="component" value="Unassembled WGS sequence"/>
</dbReference>
<feature type="domain" description="STAS" evidence="3">
    <location>
        <begin position="45"/>
        <end position="147"/>
    </location>
</feature>
<dbReference type="AlphaFoldDB" id="A0A1H6EBL8"/>
<dbReference type="Gene3D" id="3.30.750.24">
    <property type="entry name" value="STAS domain"/>
    <property type="match status" value="1"/>
</dbReference>